<feature type="transmembrane region" description="Helical" evidence="1">
    <location>
        <begin position="6"/>
        <end position="27"/>
    </location>
</feature>
<dbReference type="AlphaFoldDB" id="A0AAF3J320"/>
<dbReference type="WBParaSite" id="MBELARI_LOCUS13096">
    <property type="protein sequence ID" value="MBELARI_LOCUS13096"/>
    <property type="gene ID" value="MBELARI_LOCUS13096"/>
</dbReference>
<keyword evidence="1" id="KW-0472">Membrane</keyword>
<proteinExistence type="predicted"/>
<accession>A0AAF3J320</accession>
<keyword evidence="1" id="KW-0812">Transmembrane</keyword>
<name>A0AAF3J320_9BILA</name>
<evidence type="ECO:0000313" key="2">
    <source>
        <dbReference type="Proteomes" id="UP000887575"/>
    </source>
</evidence>
<evidence type="ECO:0000313" key="3">
    <source>
        <dbReference type="WBParaSite" id="MBELARI_LOCUS13096"/>
    </source>
</evidence>
<keyword evidence="2" id="KW-1185">Reference proteome</keyword>
<sequence length="70" mass="8146">MWFEQIYSGFVTLAFVGAACYISYPFNKLDVKRAYRRNYGTNERVMLSKRDHRLTGNQYVISGLDSIKDA</sequence>
<dbReference type="Pfam" id="PF15879">
    <property type="entry name" value="MWFE"/>
    <property type="match status" value="1"/>
</dbReference>
<evidence type="ECO:0000256" key="1">
    <source>
        <dbReference type="SAM" id="Phobius"/>
    </source>
</evidence>
<dbReference type="InterPro" id="IPR017384">
    <property type="entry name" value="NADH_Ub_cplx-1_asu_su-1"/>
</dbReference>
<dbReference type="Proteomes" id="UP000887575">
    <property type="component" value="Unassembled WGS sequence"/>
</dbReference>
<dbReference type="WBParaSite" id="MBELARI_LOCUS13852">
    <property type="protein sequence ID" value="MBELARI_LOCUS13852"/>
    <property type="gene ID" value="MBELARI_LOCUS13852"/>
</dbReference>
<reference evidence="3 4" key="1">
    <citation type="submission" date="2024-02" db="UniProtKB">
        <authorList>
            <consortium name="WormBaseParasite"/>
        </authorList>
    </citation>
    <scope>IDENTIFICATION</scope>
</reference>
<organism evidence="2 3">
    <name type="scientific">Mesorhabditis belari</name>
    <dbReference type="NCBI Taxonomy" id="2138241"/>
    <lineage>
        <taxon>Eukaryota</taxon>
        <taxon>Metazoa</taxon>
        <taxon>Ecdysozoa</taxon>
        <taxon>Nematoda</taxon>
        <taxon>Chromadorea</taxon>
        <taxon>Rhabditida</taxon>
        <taxon>Rhabditina</taxon>
        <taxon>Rhabditomorpha</taxon>
        <taxon>Rhabditoidea</taxon>
        <taxon>Rhabditidae</taxon>
        <taxon>Mesorhabditinae</taxon>
        <taxon>Mesorhabditis</taxon>
    </lineage>
</organism>
<keyword evidence="1" id="KW-1133">Transmembrane helix</keyword>
<protein>
    <submittedName>
        <fullName evidence="3 4">NADH dehydrogenase [ubiquinone] 1 alpha subcomplex subunit 1</fullName>
    </submittedName>
</protein>
<evidence type="ECO:0000313" key="4">
    <source>
        <dbReference type="WBParaSite" id="MBELARI_LOCUS13852"/>
    </source>
</evidence>